<proteinExistence type="predicted"/>
<evidence type="ECO:0000313" key="1">
    <source>
        <dbReference type="EMBL" id="RPF22337.1"/>
    </source>
</evidence>
<organism evidence="1 2">
    <name type="scientific">Myceligenerans xiligouense</name>
    <dbReference type="NCBI Taxonomy" id="253184"/>
    <lineage>
        <taxon>Bacteria</taxon>
        <taxon>Bacillati</taxon>
        <taxon>Actinomycetota</taxon>
        <taxon>Actinomycetes</taxon>
        <taxon>Micrococcales</taxon>
        <taxon>Promicromonosporaceae</taxon>
        <taxon>Myceligenerans</taxon>
    </lineage>
</organism>
<comment type="caution">
    <text evidence="1">The sequence shown here is derived from an EMBL/GenBank/DDBJ whole genome shotgun (WGS) entry which is preliminary data.</text>
</comment>
<dbReference type="CDD" id="cd00586">
    <property type="entry name" value="4HBT"/>
    <property type="match status" value="1"/>
</dbReference>
<dbReference type="PANTHER" id="PTHR31793">
    <property type="entry name" value="4-HYDROXYBENZOYL-COA THIOESTERASE FAMILY MEMBER"/>
    <property type="match status" value="1"/>
</dbReference>
<dbReference type="Proteomes" id="UP000280501">
    <property type="component" value="Unassembled WGS sequence"/>
</dbReference>
<accession>A0A3N4YQG3</accession>
<dbReference type="InterPro" id="IPR029069">
    <property type="entry name" value="HotDog_dom_sf"/>
</dbReference>
<sequence length="166" mass="18751">MVPMRLHIPVSLRWSDLDAYQHVNNVEMLDLLQEARIEAFWRHEDVVDPLPTAVVDSGPTASTHTFVAHQEIEYLRPLEYTRRPILVEMWFGKLGGASIEVCYAVHDGRPGGVATSGDPLDSAPYVRASTTLVLVDAATGSPRRITDTERAVWEPYLDEPVKFRRR</sequence>
<dbReference type="SUPFAM" id="SSF54637">
    <property type="entry name" value="Thioesterase/thiol ester dehydrase-isomerase"/>
    <property type="match status" value="1"/>
</dbReference>
<dbReference type="AlphaFoldDB" id="A0A3N4YQG3"/>
<name>A0A3N4YQG3_9MICO</name>
<dbReference type="Pfam" id="PF13279">
    <property type="entry name" value="4HBT_2"/>
    <property type="match status" value="1"/>
</dbReference>
<dbReference type="EMBL" id="RKQZ01000001">
    <property type="protein sequence ID" value="RPF22337.1"/>
    <property type="molecule type" value="Genomic_DNA"/>
</dbReference>
<evidence type="ECO:0000313" key="2">
    <source>
        <dbReference type="Proteomes" id="UP000280501"/>
    </source>
</evidence>
<dbReference type="InterPro" id="IPR050563">
    <property type="entry name" value="4-hydroxybenzoyl-CoA_TE"/>
</dbReference>
<reference evidence="1 2" key="1">
    <citation type="submission" date="2018-11" db="EMBL/GenBank/DDBJ databases">
        <title>Sequencing the genomes of 1000 actinobacteria strains.</title>
        <authorList>
            <person name="Klenk H.-P."/>
        </authorList>
    </citation>
    <scope>NUCLEOTIDE SEQUENCE [LARGE SCALE GENOMIC DNA]</scope>
    <source>
        <strain evidence="1 2">DSM 15700</strain>
    </source>
</reference>
<dbReference type="GO" id="GO:0047617">
    <property type="term" value="F:fatty acyl-CoA hydrolase activity"/>
    <property type="evidence" value="ECO:0007669"/>
    <property type="project" value="TreeGrafter"/>
</dbReference>
<dbReference type="PANTHER" id="PTHR31793:SF24">
    <property type="entry name" value="LONG-CHAIN ACYL-COA THIOESTERASE FADM"/>
    <property type="match status" value="1"/>
</dbReference>
<gene>
    <name evidence="1" type="ORF">EDD34_2991</name>
</gene>
<keyword evidence="1" id="KW-0378">Hydrolase</keyword>
<keyword evidence="2" id="KW-1185">Reference proteome</keyword>
<protein>
    <submittedName>
        <fullName evidence="1">Acyl-CoA thioester hydrolase</fullName>
    </submittedName>
</protein>
<dbReference type="Gene3D" id="3.10.129.10">
    <property type="entry name" value="Hotdog Thioesterase"/>
    <property type="match status" value="1"/>
</dbReference>